<name>X5GWB5_9VIRU</name>
<evidence type="ECO:0000313" key="1">
    <source>
        <dbReference type="EMBL" id="AHW98272.1"/>
    </source>
</evidence>
<sequence>MSSAEALLKVRECALNDGLMYSRVPEFDVEKLNSRMPKTYPGFKLQVIPRYPITCVNTVDTVGVVSLALFDHQTRGLRAYATKLPLMCINASRLIYTQDAFAFRNPNGNTVSDALQFYMSSDIDCLDRTLPANERFSTLLHTLVLTGYEEYIFRLACHLDFNVDLVKTDLVYRYMRTKPNHTASDVFITALKYERKWYVRTSGAPIVCTKT</sequence>
<protein>
    <submittedName>
        <fullName evidence="1">GrBNV_gp84-like protein</fullName>
    </submittedName>
</protein>
<organism evidence="1">
    <name type="scientific">Nilaparvata lugens endogenous nudivirus</name>
    <dbReference type="NCBI Taxonomy" id="1487700"/>
    <lineage>
        <taxon>Viruses</taxon>
        <taxon>Viruses incertae sedis</taxon>
        <taxon>Naldaviricetes</taxon>
        <taxon>Lefavirales</taxon>
        <taxon>Nudiviridae</taxon>
    </lineage>
</organism>
<accession>X5GWB5</accession>
<reference evidence="1" key="1">
    <citation type="journal article" date="2014" name="J. Virol.">
        <title>Brown planthopper nudivirus DNA integrated in its host genome.</title>
        <authorList>
            <person name="Cheng R.L."/>
            <person name="Xi Y."/>
            <person name="Lou Y.H."/>
            <person name="Wang Z."/>
            <person name="Xu J.Y."/>
            <person name="Xu H.J."/>
            <person name="Zhang C.X."/>
        </authorList>
    </citation>
    <scope>NUCLEOTIDE SEQUENCE</scope>
    <source>
        <strain evidence="1">Hangzhou</strain>
    </source>
</reference>
<dbReference type="EMBL" id="KJ566554">
    <property type="protein sequence ID" value="AHW98272.1"/>
    <property type="molecule type" value="Genomic_DNA"/>
</dbReference>
<proteinExistence type="predicted"/>
<reference evidence="1" key="2">
    <citation type="submission" date="2014-03" db="EMBL/GenBank/DDBJ databases">
        <authorList>
            <person name="Cheng R."/>
            <person name="Zhang C.-X."/>
        </authorList>
    </citation>
    <scope>NUCLEOTIDE SEQUENCE</scope>
    <source>
        <strain evidence="1">Hangzhou</strain>
    </source>
</reference>